<dbReference type="Pfam" id="PF04341">
    <property type="entry name" value="DUF485"/>
    <property type="match status" value="1"/>
</dbReference>
<dbReference type="PANTHER" id="PTHR38598:SF1">
    <property type="entry name" value="INNER MEMBRANE PROTEIN YJCH"/>
    <property type="match status" value="1"/>
</dbReference>
<gene>
    <name evidence="2" type="ORF">ASZ90_001891</name>
</gene>
<name>A0A0W8G586_9ZZZZ</name>
<dbReference type="GO" id="GO:0005886">
    <property type="term" value="C:plasma membrane"/>
    <property type="evidence" value="ECO:0007669"/>
    <property type="project" value="TreeGrafter"/>
</dbReference>
<evidence type="ECO:0000256" key="1">
    <source>
        <dbReference type="SAM" id="Phobius"/>
    </source>
</evidence>
<protein>
    <submittedName>
        <fullName evidence="2">Putative membrane protein, clustering with actp</fullName>
    </submittedName>
</protein>
<reference evidence="2" key="1">
    <citation type="journal article" date="2015" name="Proc. Natl. Acad. Sci. U.S.A.">
        <title>Networks of energetic and metabolic interactions define dynamics in microbial communities.</title>
        <authorList>
            <person name="Embree M."/>
            <person name="Liu J.K."/>
            <person name="Al-Bassam M.M."/>
            <person name="Zengler K."/>
        </authorList>
    </citation>
    <scope>NUCLEOTIDE SEQUENCE</scope>
</reference>
<sequence length="101" mass="11221">MSAEPARHIDEAAFQKLVRAKWTISLVLTALILVIYFGFILVLAFAKDVLTAKIGVHMTLGLPVGLGVILAACILTGIYVYWANRTYDASVRDIIRSMRRK</sequence>
<feature type="transmembrane region" description="Helical" evidence="1">
    <location>
        <begin position="22"/>
        <end position="46"/>
    </location>
</feature>
<keyword evidence="1" id="KW-1133">Transmembrane helix</keyword>
<feature type="transmembrane region" description="Helical" evidence="1">
    <location>
        <begin position="58"/>
        <end position="82"/>
    </location>
</feature>
<dbReference type="AlphaFoldDB" id="A0A0W8G586"/>
<dbReference type="InterPro" id="IPR007436">
    <property type="entry name" value="DUF485"/>
</dbReference>
<proteinExistence type="predicted"/>
<organism evidence="2">
    <name type="scientific">hydrocarbon metagenome</name>
    <dbReference type="NCBI Taxonomy" id="938273"/>
    <lineage>
        <taxon>unclassified sequences</taxon>
        <taxon>metagenomes</taxon>
        <taxon>ecological metagenomes</taxon>
    </lineage>
</organism>
<evidence type="ECO:0000313" key="2">
    <source>
        <dbReference type="EMBL" id="KUG28246.1"/>
    </source>
</evidence>
<accession>A0A0W8G586</accession>
<keyword evidence="1" id="KW-0472">Membrane</keyword>
<dbReference type="InterPro" id="IPR052959">
    <property type="entry name" value="Inner_membrane_assoc"/>
</dbReference>
<dbReference type="PANTHER" id="PTHR38598">
    <property type="entry name" value="INNER MEMBRANE PROTEIN YJCH"/>
    <property type="match status" value="1"/>
</dbReference>
<dbReference type="EMBL" id="LNQE01000243">
    <property type="protein sequence ID" value="KUG28246.1"/>
    <property type="molecule type" value="Genomic_DNA"/>
</dbReference>
<keyword evidence="1" id="KW-0812">Transmembrane</keyword>
<comment type="caution">
    <text evidence="2">The sequence shown here is derived from an EMBL/GenBank/DDBJ whole genome shotgun (WGS) entry which is preliminary data.</text>
</comment>